<dbReference type="GO" id="GO:0006829">
    <property type="term" value="P:zinc ion transport"/>
    <property type="evidence" value="ECO:0007669"/>
    <property type="project" value="InterPro"/>
</dbReference>
<dbReference type="GO" id="GO:0008324">
    <property type="term" value="F:monoatomic cation transmembrane transporter activity"/>
    <property type="evidence" value="ECO:0007669"/>
    <property type="project" value="InterPro"/>
</dbReference>
<reference evidence="9" key="1">
    <citation type="submission" date="2020-10" db="EMBL/GenBank/DDBJ databases">
        <title>Unveiling of a novel bifunctional photoreceptor, Dualchrome1, isolated from a cosmopolitan green alga.</title>
        <authorList>
            <person name="Suzuki S."/>
            <person name="Kawachi M."/>
        </authorList>
    </citation>
    <scope>NUCLEOTIDE SEQUENCE</scope>
    <source>
        <strain evidence="9">NIES 2893</strain>
    </source>
</reference>
<evidence type="ECO:0000256" key="5">
    <source>
        <dbReference type="ARBA" id="ARBA00023136"/>
    </source>
</evidence>
<dbReference type="InterPro" id="IPR027469">
    <property type="entry name" value="Cation_efflux_TMD_sf"/>
</dbReference>
<gene>
    <name evidence="9" type="ORF">PPROV_000841800</name>
</gene>
<evidence type="ECO:0000256" key="1">
    <source>
        <dbReference type="ARBA" id="ARBA00004141"/>
    </source>
</evidence>
<evidence type="ECO:0000313" key="10">
    <source>
        <dbReference type="Proteomes" id="UP000660262"/>
    </source>
</evidence>
<dbReference type="GO" id="GO:0006882">
    <property type="term" value="P:intracellular zinc ion homeostasis"/>
    <property type="evidence" value="ECO:0007669"/>
    <property type="project" value="TreeGrafter"/>
</dbReference>
<evidence type="ECO:0000256" key="4">
    <source>
        <dbReference type="ARBA" id="ARBA00022989"/>
    </source>
</evidence>
<evidence type="ECO:0000256" key="2">
    <source>
        <dbReference type="ARBA" id="ARBA00022448"/>
    </source>
</evidence>
<proteinExistence type="predicted"/>
<dbReference type="EMBL" id="BNJQ01000026">
    <property type="protein sequence ID" value="GHP09683.1"/>
    <property type="molecule type" value="Genomic_DNA"/>
</dbReference>
<feature type="transmembrane region" description="Helical" evidence="7">
    <location>
        <begin position="233"/>
        <end position="260"/>
    </location>
</feature>
<dbReference type="PANTHER" id="PTHR13414:SF9">
    <property type="entry name" value="PROTON-COUPLED ZINC ANTIPORTER SLC30A9, MITOCHONDRIAL"/>
    <property type="match status" value="1"/>
</dbReference>
<keyword evidence="10" id="KW-1185">Reference proteome</keyword>
<keyword evidence="3 7" id="KW-0812">Transmembrane</keyword>
<dbReference type="Pfam" id="PF01545">
    <property type="entry name" value="Cation_efflux"/>
    <property type="match status" value="1"/>
</dbReference>
<name>A0A830HSN1_9CHLO</name>
<keyword evidence="2" id="KW-0813">Transport</keyword>
<dbReference type="GO" id="GO:0005783">
    <property type="term" value="C:endoplasmic reticulum"/>
    <property type="evidence" value="ECO:0007669"/>
    <property type="project" value="TreeGrafter"/>
</dbReference>
<feature type="domain" description="Cation efflux protein transmembrane" evidence="8">
    <location>
        <begin position="170"/>
        <end position="377"/>
    </location>
</feature>
<dbReference type="InterPro" id="IPR058533">
    <property type="entry name" value="Cation_efflux_TM"/>
</dbReference>
<feature type="transmembrane region" description="Helical" evidence="7">
    <location>
        <begin position="351"/>
        <end position="369"/>
    </location>
</feature>
<dbReference type="OrthoDB" id="435980at2759"/>
<keyword evidence="5 7" id="KW-0472">Membrane</keyword>
<feature type="transmembrane region" description="Helical" evidence="7">
    <location>
        <begin position="316"/>
        <end position="339"/>
    </location>
</feature>
<evidence type="ECO:0000256" key="7">
    <source>
        <dbReference type="SAM" id="Phobius"/>
    </source>
</evidence>
<sequence>MSWSLLRHCAFHSVSTLAVSVRSQRIARVHTHMHVHVRACSLPLSPSLGAARMIPAHLRQYTSDDTNHTPSPAAATKEEKAKTNNKWQTQVNSCTTNILSSGGKAPSAAAAAAALASASASSGSQGSSSSQSKVESRLLFKGRRLAAEAEAEDAQKVLDQHALDAVDTAVKVNLAIALTKAATFTVGGSSAMFGEAMHSVADVANQYLLRVGIRQSMRTPNRSYNYGFMRDRFVFSLISGVIIFTGGACASTAHGIAALVSGDHSVSHHLPGIAVLAMSLALESYSLAVAYRAIAHGAAAQNLSVSEYITKGRDPTSIVILAEDSAAVVGCAIAGVALAASSAMSSHIPDAIGSLGVGSLLMGVSYAIVQVNRQLLLGRSMDEARQKRVLALLMEDPVISYVYESKSEEIGPGKFRFMAEVEFNGRAVVERYLARIDRGCNNLSATKSMMTTPPTDDTVVERFRRLARADAKPEAFADELSQWGEGLVEAIGDEVDRVERKIREVEPGILHVELEPH</sequence>
<comment type="subcellular location">
    <subcellularLocation>
        <location evidence="1">Membrane</location>
        <topology evidence="1">Multi-pass membrane protein</topology>
    </subcellularLocation>
</comment>
<dbReference type="PANTHER" id="PTHR13414">
    <property type="entry name" value="HUEL-CATION TRANSPORTER"/>
    <property type="match status" value="1"/>
</dbReference>
<organism evidence="9 10">
    <name type="scientific">Pycnococcus provasolii</name>
    <dbReference type="NCBI Taxonomy" id="41880"/>
    <lineage>
        <taxon>Eukaryota</taxon>
        <taxon>Viridiplantae</taxon>
        <taxon>Chlorophyta</taxon>
        <taxon>Pseudoscourfieldiophyceae</taxon>
        <taxon>Pseudoscourfieldiales</taxon>
        <taxon>Pycnococcaceae</taxon>
        <taxon>Pycnococcus</taxon>
    </lineage>
</organism>
<feature type="transmembrane region" description="Helical" evidence="7">
    <location>
        <begin position="272"/>
        <end position="295"/>
    </location>
</feature>
<dbReference type="SUPFAM" id="SSF161111">
    <property type="entry name" value="Cation efflux protein transmembrane domain-like"/>
    <property type="match status" value="1"/>
</dbReference>
<evidence type="ECO:0000256" key="3">
    <source>
        <dbReference type="ARBA" id="ARBA00022692"/>
    </source>
</evidence>
<keyword evidence="4 7" id="KW-1133">Transmembrane helix</keyword>
<dbReference type="GO" id="GO:0016020">
    <property type="term" value="C:membrane"/>
    <property type="evidence" value="ECO:0007669"/>
    <property type="project" value="UniProtKB-SubCell"/>
</dbReference>
<feature type="region of interest" description="Disordered" evidence="6">
    <location>
        <begin position="61"/>
        <end position="88"/>
    </location>
</feature>
<evidence type="ECO:0000256" key="6">
    <source>
        <dbReference type="SAM" id="MobiDB-lite"/>
    </source>
</evidence>
<feature type="compositionally biased region" description="Polar residues" evidence="6">
    <location>
        <begin position="61"/>
        <end position="70"/>
    </location>
</feature>
<dbReference type="Proteomes" id="UP000660262">
    <property type="component" value="Unassembled WGS sequence"/>
</dbReference>
<dbReference type="AlphaFoldDB" id="A0A830HSN1"/>
<evidence type="ECO:0000259" key="8">
    <source>
        <dbReference type="Pfam" id="PF01545"/>
    </source>
</evidence>
<protein>
    <recommendedName>
        <fullName evidence="8">Cation efflux protein transmembrane domain-containing protein</fullName>
    </recommendedName>
</protein>
<accession>A0A830HSN1</accession>
<comment type="caution">
    <text evidence="9">The sequence shown here is derived from an EMBL/GenBank/DDBJ whole genome shotgun (WGS) entry which is preliminary data.</text>
</comment>
<dbReference type="InterPro" id="IPR040177">
    <property type="entry name" value="SLC30A9"/>
</dbReference>
<evidence type="ECO:0000313" key="9">
    <source>
        <dbReference type="EMBL" id="GHP09683.1"/>
    </source>
</evidence>
<dbReference type="Gene3D" id="1.20.1510.10">
    <property type="entry name" value="Cation efflux protein transmembrane domain"/>
    <property type="match status" value="1"/>
</dbReference>